<dbReference type="OrthoDB" id="2447815at2759"/>
<keyword evidence="2" id="KW-1185">Reference proteome</keyword>
<accession>A0A9P6IMX3</accession>
<dbReference type="EMBL" id="JAAAHW010009458">
    <property type="protein sequence ID" value="KAF9940480.1"/>
    <property type="molecule type" value="Genomic_DNA"/>
</dbReference>
<proteinExistence type="predicted"/>
<sequence length="91" mass="10345">MDQMFGSDLPLEQEVCQQSLGKALLVLFQAKRAALRKAFANIEGENIVSSALRRFIVHVTAATDNNNQDELLLRMQEVYRPLLDKVTPTWK</sequence>
<gene>
    <name evidence="1" type="ORF">BGZ65_006918</name>
</gene>
<protein>
    <submittedName>
        <fullName evidence="1">Uncharacterized protein</fullName>
    </submittedName>
</protein>
<evidence type="ECO:0000313" key="1">
    <source>
        <dbReference type="EMBL" id="KAF9940480.1"/>
    </source>
</evidence>
<organism evidence="1 2">
    <name type="scientific">Modicella reniformis</name>
    <dbReference type="NCBI Taxonomy" id="1440133"/>
    <lineage>
        <taxon>Eukaryota</taxon>
        <taxon>Fungi</taxon>
        <taxon>Fungi incertae sedis</taxon>
        <taxon>Mucoromycota</taxon>
        <taxon>Mortierellomycotina</taxon>
        <taxon>Mortierellomycetes</taxon>
        <taxon>Mortierellales</taxon>
        <taxon>Mortierellaceae</taxon>
        <taxon>Modicella</taxon>
    </lineage>
</organism>
<name>A0A9P6IMX3_9FUNG</name>
<evidence type="ECO:0000313" key="2">
    <source>
        <dbReference type="Proteomes" id="UP000749646"/>
    </source>
</evidence>
<dbReference type="Proteomes" id="UP000749646">
    <property type="component" value="Unassembled WGS sequence"/>
</dbReference>
<reference evidence="1" key="1">
    <citation type="journal article" date="2020" name="Fungal Divers.">
        <title>Resolving the Mortierellaceae phylogeny through synthesis of multi-gene phylogenetics and phylogenomics.</title>
        <authorList>
            <person name="Vandepol N."/>
            <person name="Liber J."/>
            <person name="Desiro A."/>
            <person name="Na H."/>
            <person name="Kennedy M."/>
            <person name="Barry K."/>
            <person name="Grigoriev I.V."/>
            <person name="Miller A.N."/>
            <person name="O'Donnell K."/>
            <person name="Stajich J.E."/>
            <person name="Bonito G."/>
        </authorList>
    </citation>
    <scope>NUCLEOTIDE SEQUENCE</scope>
    <source>
        <strain evidence="1">MES-2147</strain>
    </source>
</reference>
<dbReference type="AlphaFoldDB" id="A0A9P6IMX3"/>
<comment type="caution">
    <text evidence="1">The sequence shown here is derived from an EMBL/GenBank/DDBJ whole genome shotgun (WGS) entry which is preliminary data.</text>
</comment>